<accession>A0A4P8EHE1</accession>
<dbReference type="AlphaFoldDB" id="A0A4P8EHE1"/>
<evidence type="ECO:0000313" key="2">
    <source>
        <dbReference type="Proteomes" id="UP000298631"/>
    </source>
</evidence>
<dbReference type="Proteomes" id="UP000298631">
    <property type="component" value="Chromosome"/>
</dbReference>
<dbReference type="KEGG" id="pseb:EOK75_11445"/>
<protein>
    <submittedName>
        <fullName evidence="1">Uncharacterized protein</fullName>
    </submittedName>
</protein>
<organism evidence="1 2">
    <name type="scientific">Pseudorhodobacter turbinis</name>
    <dbReference type="NCBI Taxonomy" id="2500533"/>
    <lineage>
        <taxon>Bacteria</taxon>
        <taxon>Pseudomonadati</taxon>
        <taxon>Pseudomonadota</taxon>
        <taxon>Alphaproteobacteria</taxon>
        <taxon>Rhodobacterales</taxon>
        <taxon>Paracoccaceae</taxon>
        <taxon>Pseudorhodobacter</taxon>
    </lineage>
</organism>
<keyword evidence="2" id="KW-1185">Reference proteome</keyword>
<evidence type="ECO:0000313" key="1">
    <source>
        <dbReference type="EMBL" id="QCO56289.1"/>
    </source>
</evidence>
<dbReference type="EMBL" id="CP039964">
    <property type="protein sequence ID" value="QCO56289.1"/>
    <property type="molecule type" value="Genomic_DNA"/>
</dbReference>
<sequence>MAAFDICLLAMQIRQKTTSKPWLFLRGFGSTMKTDNGLTRSILLSGLTPPFAALIPSLKALSTPEHDCNTSDPRPLGLLVLDGDEVTR</sequence>
<name>A0A4P8EHE1_9RHOB</name>
<reference evidence="1 2" key="1">
    <citation type="submission" date="2019-05" db="EMBL/GenBank/DDBJ databases">
        <title>Pseudorhodobacter turbinis sp. nov., isolated from the gut of the Korean turban shell.</title>
        <authorList>
            <person name="Jeong Y.-S."/>
            <person name="Kang W.-R."/>
            <person name="Bae J.-W."/>
        </authorList>
    </citation>
    <scope>NUCLEOTIDE SEQUENCE [LARGE SCALE GENOMIC DNA]</scope>
    <source>
        <strain evidence="1 2">S12M18</strain>
    </source>
</reference>
<gene>
    <name evidence="1" type="ORF">EOK75_11445</name>
</gene>
<proteinExistence type="predicted"/>